<reference evidence="11 12" key="1">
    <citation type="submission" date="2016-07" db="EMBL/GenBank/DDBJ databases">
        <title>Pervasive Adenine N6-methylation of Active Genes in Fungi.</title>
        <authorList>
            <consortium name="DOE Joint Genome Institute"/>
            <person name="Mondo S.J."/>
            <person name="Dannebaum R.O."/>
            <person name="Kuo R.C."/>
            <person name="Labutti K."/>
            <person name="Haridas S."/>
            <person name="Kuo A."/>
            <person name="Salamov A."/>
            <person name="Ahrendt S.R."/>
            <person name="Lipzen A."/>
            <person name="Sullivan W."/>
            <person name="Andreopoulos W.B."/>
            <person name="Clum A."/>
            <person name="Lindquist E."/>
            <person name="Daum C."/>
            <person name="Ramamoorthy G.K."/>
            <person name="Gryganskyi A."/>
            <person name="Culley D."/>
            <person name="Magnuson J.K."/>
            <person name="James T.Y."/>
            <person name="O'Malley M.A."/>
            <person name="Stajich J.E."/>
            <person name="Spatafora J.W."/>
            <person name="Visel A."/>
            <person name="Grigoriev I.V."/>
        </authorList>
    </citation>
    <scope>NUCLEOTIDE SEQUENCE [LARGE SCALE GENOMIC DNA]</scope>
    <source>
        <strain evidence="11 12">CBS 931.73</strain>
    </source>
</reference>
<keyword evidence="4" id="KW-0347">Helicase</keyword>
<evidence type="ECO:0000259" key="9">
    <source>
        <dbReference type="PROSITE" id="PS51192"/>
    </source>
</evidence>
<dbReference type="SUPFAM" id="SSF52540">
    <property type="entry name" value="P-loop containing nucleoside triphosphate hydrolases"/>
    <property type="match status" value="2"/>
</dbReference>
<dbReference type="GO" id="GO:0008094">
    <property type="term" value="F:ATP-dependent activity, acting on DNA"/>
    <property type="evidence" value="ECO:0007669"/>
    <property type="project" value="TreeGrafter"/>
</dbReference>
<dbReference type="SUPFAM" id="SSF57850">
    <property type="entry name" value="RING/U-box"/>
    <property type="match status" value="1"/>
</dbReference>
<protein>
    <recommendedName>
        <fullName evidence="13">DNA repair protein RAD5</fullName>
    </recommendedName>
</protein>
<dbReference type="PROSITE" id="PS51194">
    <property type="entry name" value="HELICASE_CTER"/>
    <property type="match status" value="1"/>
</dbReference>
<dbReference type="Pfam" id="PF00271">
    <property type="entry name" value="Helicase_C"/>
    <property type="match status" value="1"/>
</dbReference>
<feature type="region of interest" description="Disordered" evidence="7">
    <location>
        <begin position="116"/>
        <end position="139"/>
    </location>
</feature>
<keyword evidence="2" id="KW-0547">Nucleotide-binding</keyword>
<dbReference type="InterPro" id="IPR050628">
    <property type="entry name" value="SNF2_RAD54_helicase_TF"/>
</dbReference>
<dbReference type="PROSITE" id="PS50089">
    <property type="entry name" value="ZF_RING_2"/>
    <property type="match status" value="1"/>
</dbReference>
<comment type="caution">
    <text evidence="11">The sequence shown here is derived from an EMBL/GenBank/DDBJ whole genome shotgun (WGS) entry which is preliminary data.</text>
</comment>
<dbReference type="SMART" id="SM00487">
    <property type="entry name" value="DEXDc"/>
    <property type="match status" value="1"/>
</dbReference>
<dbReference type="PANTHER" id="PTHR45626">
    <property type="entry name" value="TRANSCRIPTION TERMINATION FACTOR 2-RELATED"/>
    <property type="match status" value="1"/>
</dbReference>
<dbReference type="InterPro" id="IPR013083">
    <property type="entry name" value="Znf_RING/FYVE/PHD"/>
</dbReference>
<evidence type="ECO:0000256" key="1">
    <source>
        <dbReference type="ARBA" id="ARBA00007025"/>
    </source>
</evidence>
<dbReference type="GO" id="GO:0016787">
    <property type="term" value="F:hydrolase activity"/>
    <property type="evidence" value="ECO:0007669"/>
    <property type="project" value="UniProtKB-KW"/>
</dbReference>
<dbReference type="AlphaFoldDB" id="A0A1Y1Z404"/>
<keyword evidence="6" id="KW-0479">Metal-binding</keyword>
<accession>A0A1Y1Z404</accession>
<dbReference type="GO" id="GO:0005524">
    <property type="term" value="F:ATP binding"/>
    <property type="evidence" value="ECO:0007669"/>
    <property type="project" value="UniProtKB-KW"/>
</dbReference>
<dbReference type="GO" id="GO:0004386">
    <property type="term" value="F:helicase activity"/>
    <property type="evidence" value="ECO:0007669"/>
    <property type="project" value="UniProtKB-KW"/>
</dbReference>
<keyword evidence="12" id="KW-1185">Reference proteome</keyword>
<dbReference type="InterPro" id="IPR001650">
    <property type="entry name" value="Helicase_C-like"/>
</dbReference>
<dbReference type="InterPro" id="IPR001841">
    <property type="entry name" value="Znf_RING"/>
</dbReference>
<keyword evidence="6" id="KW-0863">Zinc-finger</keyword>
<dbReference type="InterPro" id="IPR027417">
    <property type="entry name" value="P-loop_NTPase"/>
</dbReference>
<dbReference type="InterPro" id="IPR049730">
    <property type="entry name" value="SNF2/RAD54-like_C"/>
</dbReference>
<evidence type="ECO:0000259" key="10">
    <source>
        <dbReference type="PROSITE" id="PS51194"/>
    </source>
</evidence>
<proteinExistence type="inferred from homology"/>
<dbReference type="STRING" id="1314790.A0A1Y1Z404"/>
<dbReference type="Gene3D" id="3.40.50.300">
    <property type="entry name" value="P-loop containing nucleotide triphosphate hydrolases"/>
    <property type="match status" value="1"/>
</dbReference>
<feature type="compositionally biased region" description="Acidic residues" evidence="7">
    <location>
        <begin position="124"/>
        <end position="136"/>
    </location>
</feature>
<dbReference type="PROSITE" id="PS51192">
    <property type="entry name" value="HELICASE_ATP_BIND_1"/>
    <property type="match status" value="1"/>
</dbReference>
<dbReference type="FunCoup" id="A0A1Y1Z404">
    <property type="interactions" value="374"/>
</dbReference>
<dbReference type="GO" id="GO:0005634">
    <property type="term" value="C:nucleus"/>
    <property type="evidence" value="ECO:0007669"/>
    <property type="project" value="TreeGrafter"/>
</dbReference>
<keyword evidence="6" id="KW-0862">Zinc</keyword>
<organism evidence="11 12">
    <name type="scientific">Basidiobolus meristosporus CBS 931.73</name>
    <dbReference type="NCBI Taxonomy" id="1314790"/>
    <lineage>
        <taxon>Eukaryota</taxon>
        <taxon>Fungi</taxon>
        <taxon>Fungi incertae sedis</taxon>
        <taxon>Zoopagomycota</taxon>
        <taxon>Entomophthoromycotina</taxon>
        <taxon>Basidiobolomycetes</taxon>
        <taxon>Basidiobolales</taxon>
        <taxon>Basidiobolaceae</taxon>
        <taxon>Basidiobolus</taxon>
    </lineage>
</organism>
<dbReference type="CDD" id="cd18008">
    <property type="entry name" value="DEXDc_SHPRH-like"/>
    <property type="match status" value="1"/>
</dbReference>
<keyword evidence="3" id="KW-0378">Hydrolase</keyword>
<gene>
    <name evidence="11" type="ORF">K493DRAFT_253021</name>
</gene>
<feature type="domain" description="Helicase ATP-binding" evidence="9">
    <location>
        <begin position="233"/>
        <end position="449"/>
    </location>
</feature>
<dbReference type="GO" id="GO:0006281">
    <property type="term" value="P:DNA repair"/>
    <property type="evidence" value="ECO:0007669"/>
    <property type="project" value="TreeGrafter"/>
</dbReference>
<dbReference type="OrthoDB" id="448448at2759"/>
<keyword evidence="5" id="KW-0067">ATP-binding</keyword>
<dbReference type="Gene3D" id="3.40.50.10810">
    <property type="entry name" value="Tandem AAA-ATPase domain"/>
    <property type="match status" value="1"/>
</dbReference>
<evidence type="ECO:0000313" key="11">
    <source>
        <dbReference type="EMBL" id="ORY04983.1"/>
    </source>
</evidence>
<evidence type="ECO:0000256" key="4">
    <source>
        <dbReference type="ARBA" id="ARBA00022806"/>
    </source>
</evidence>
<evidence type="ECO:0000256" key="2">
    <source>
        <dbReference type="ARBA" id="ARBA00022741"/>
    </source>
</evidence>
<evidence type="ECO:0000256" key="3">
    <source>
        <dbReference type="ARBA" id="ARBA00022801"/>
    </source>
</evidence>
<evidence type="ECO:0000313" key="12">
    <source>
        <dbReference type="Proteomes" id="UP000193498"/>
    </source>
</evidence>
<dbReference type="CDD" id="cd18793">
    <property type="entry name" value="SF2_C_SNF"/>
    <property type="match status" value="1"/>
</dbReference>
<dbReference type="SMART" id="SM00184">
    <property type="entry name" value="RING"/>
    <property type="match status" value="1"/>
</dbReference>
<evidence type="ECO:0000259" key="8">
    <source>
        <dbReference type="PROSITE" id="PS50089"/>
    </source>
</evidence>
<evidence type="ECO:0008006" key="13">
    <source>
        <dbReference type="Google" id="ProtNLM"/>
    </source>
</evidence>
<dbReference type="Proteomes" id="UP000193498">
    <property type="component" value="Unassembled WGS sequence"/>
</dbReference>
<evidence type="ECO:0000256" key="7">
    <source>
        <dbReference type="SAM" id="MobiDB-lite"/>
    </source>
</evidence>
<dbReference type="SMART" id="SM00490">
    <property type="entry name" value="HELICc"/>
    <property type="match status" value="1"/>
</dbReference>
<dbReference type="InterPro" id="IPR000330">
    <property type="entry name" value="SNF2_N"/>
</dbReference>
<sequence length="882" mass="99517">MGDREVGKLPSDTSKFISKLYDLGICYMVGKIISAPEDVRMMDDIIMQLKIYLTKDVLSAPTVSAMTNDDEDSMLKERKFAILSLFKAISLHPVATPTTAETSELDYDSLIGSIEPPAPKDANFTEDDQANNEDEEKQISQSEMNLLYEKAQRADAQLDEKEPSPGMNVELRGYQKQALSWMMAKENSYADNKTLSLLWHTYRFPQENEDSNTEDSESFYLNPYTGELSLDLPTLDQSYRGGILADEMGLGKTLETLSLIHSNRYAEPEELSEEHNKPARNLFHLLKAKDSVNSMDKAKLPFTSATLVVCPMSLLSQWRDEITHAFQPGALRCKVYYGGDRARDHTELCNDTDIVLTTYGTLSAEYDGSSQKSSDAEGTKPSAKKRSSLYGVEWYRVVLDEAHMIKSKATLTAKACYGLSAKRRWAITGTPIQNKLEDLFSLVRFLRFEPWCYYSFWRQFISIPFEKKDVNALSVVQSILEPLVLRRQKSTLGTDGKPIVELPEKEVNIEYIDFSPQEQDIYNSLYNNSKTKFNHFCAAGTVLSNYAHIFQLLTRLRQVCDHPLLAIGGLKNTSTQVGDSSPDLDQLIAKFSNNSDTRDGDADGDGYVNQVIHNLLNENPANNPTSNECPICIDAMAEPVLFPCMHMSCYSCIIDYLQSKEERGEQGECPICRRKLSESEFLEIIKQPAGEENGHPSNSQSIRVRRQFKSSTKLNRLIEHLSMLRHSDPDVKSVIFSQFTTMLDMCEVVLADSGFKFVRLDGTMSQLSREKTLSSFNSDQGITVMLASLRSAGVGLNLTAASRVFMLDPWWNAPVEAQTIDRVHRIGQRKRVVVTRFIVRGTVEEKMLKIQERKALLTSTALGMSKDEAKQHRLDDLRVLFT</sequence>
<evidence type="ECO:0000256" key="6">
    <source>
        <dbReference type="PROSITE-ProRule" id="PRU00175"/>
    </source>
</evidence>
<dbReference type="GO" id="GO:0008270">
    <property type="term" value="F:zinc ion binding"/>
    <property type="evidence" value="ECO:0007669"/>
    <property type="project" value="UniProtKB-KW"/>
</dbReference>
<dbReference type="InterPro" id="IPR014001">
    <property type="entry name" value="Helicase_ATP-bd"/>
</dbReference>
<dbReference type="Gene3D" id="3.30.40.10">
    <property type="entry name" value="Zinc/RING finger domain, C3HC4 (zinc finger)"/>
    <property type="match status" value="1"/>
</dbReference>
<dbReference type="InParanoid" id="A0A1Y1Z404"/>
<feature type="domain" description="Helicase C-terminal" evidence="10">
    <location>
        <begin position="716"/>
        <end position="878"/>
    </location>
</feature>
<dbReference type="PANTHER" id="PTHR45626:SF22">
    <property type="entry name" value="DNA REPAIR PROTEIN RAD5"/>
    <property type="match status" value="1"/>
</dbReference>
<dbReference type="Pfam" id="PF00176">
    <property type="entry name" value="SNF2-rel_dom"/>
    <property type="match status" value="1"/>
</dbReference>
<comment type="similarity">
    <text evidence="1">Belongs to the SNF2/RAD54 helicase family.</text>
</comment>
<dbReference type="InterPro" id="IPR038718">
    <property type="entry name" value="SNF2-like_sf"/>
</dbReference>
<name>A0A1Y1Z404_9FUNG</name>
<evidence type="ECO:0000256" key="5">
    <source>
        <dbReference type="ARBA" id="ARBA00022840"/>
    </source>
</evidence>
<dbReference type="Pfam" id="PF13920">
    <property type="entry name" value="zf-C3HC4_3"/>
    <property type="match status" value="1"/>
</dbReference>
<feature type="domain" description="RING-type" evidence="8">
    <location>
        <begin position="629"/>
        <end position="673"/>
    </location>
</feature>
<dbReference type="EMBL" id="MCFE01000029">
    <property type="protein sequence ID" value="ORY04983.1"/>
    <property type="molecule type" value="Genomic_DNA"/>
</dbReference>